<keyword evidence="2" id="KW-1185">Reference proteome</keyword>
<dbReference type="Proteomes" id="UP000822688">
    <property type="component" value="Chromosome V"/>
</dbReference>
<proteinExistence type="predicted"/>
<organism evidence="1 2">
    <name type="scientific">Ceratodon purpureus</name>
    <name type="common">Fire moss</name>
    <name type="synonym">Dicranum purpureum</name>
    <dbReference type="NCBI Taxonomy" id="3225"/>
    <lineage>
        <taxon>Eukaryota</taxon>
        <taxon>Viridiplantae</taxon>
        <taxon>Streptophyta</taxon>
        <taxon>Embryophyta</taxon>
        <taxon>Bryophyta</taxon>
        <taxon>Bryophytina</taxon>
        <taxon>Bryopsida</taxon>
        <taxon>Dicranidae</taxon>
        <taxon>Pseudoditrichales</taxon>
        <taxon>Ditrichaceae</taxon>
        <taxon>Ceratodon</taxon>
    </lineage>
</organism>
<accession>A0A8T0HU32</accession>
<reference evidence="1" key="1">
    <citation type="submission" date="2020-06" db="EMBL/GenBank/DDBJ databases">
        <title>WGS assembly of Ceratodon purpureus strain R40.</title>
        <authorList>
            <person name="Carey S.B."/>
            <person name="Jenkins J."/>
            <person name="Shu S."/>
            <person name="Lovell J.T."/>
            <person name="Sreedasyam A."/>
            <person name="Maumus F."/>
            <person name="Tiley G.P."/>
            <person name="Fernandez-Pozo N."/>
            <person name="Barry K."/>
            <person name="Chen C."/>
            <person name="Wang M."/>
            <person name="Lipzen A."/>
            <person name="Daum C."/>
            <person name="Saski C.A."/>
            <person name="Payton A.C."/>
            <person name="Mcbreen J.C."/>
            <person name="Conrad R.E."/>
            <person name="Kollar L.M."/>
            <person name="Olsson S."/>
            <person name="Huttunen S."/>
            <person name="Landis J.B."/>
            <person name="Wickett N.J."/>
            <person name="Johnson M.G."/>
            <person name="Rensing S.A."/>
            <person name="Grimwood J."/>
            <person name="Schmutz J."/>
            <person name="Mcdaniel S.F."/>
        </authorList>
    </citation>
    <scope>NUCLEOTIDE SEQUENCE</scope>
    <source>
        <strain evidence="1">R40</strain>
    </source>
</reference>
<sequence length="92" mass="10775">MPRIDIFVLVADTKVESSRRRSFVRFTHLSKKGATSLRRFGHEGISPPVSLQDLITFYYRDISHRRWRRGHDAHSSVLLYSHCLLTGLRLRP</sequence>
<comment type="caution">
    <text evidence="1">The sequence shown here is derived from an EMBL/GenBank/DDBJ whole genome shotgun (WGS) entry which is preliminary data.</text>
</comment>
<dbReference type="EMBL" id="CM026426">
    <property type="protein sequence ID" value="KAG0574356.1"/>
    <property type="molecule type" value="Genomic_DNA"/>
</dbReference>
<protein>
    <submittedName>
        <fullName evidence="1">Uncharacterized protein</fullName>
    </submittedName>
</protein>
<dbReference type="AlphaFoldDB" id="A0A8T0HU32"/>
<gene>
    <name evidence="1" type="ORF">KC19_VG256600</name>
</gene>
<evidence type="ECO:0000313" key="1">
    <source>
        <dbReference type="EMBL" id="KAG0574356.1"/>
    </source>
</evidence>
<name>A0A8T0HU32_CERPU</name>
<evidence type="ECO:0000313" key="2">
    <source>
        <dbReference type="Proteomes" id="UP000822688"/>
    </source>
</evidence>